<proteinExistence type="predicted"/>
<reference evidence="1" key="2">
    <citation type="journal article" date="2015" name="Data Brief">
        <title>Shoot transcriptome of the giant reed, Arundo donax.</title>
        <authorList>
            <person name="Barrero R.A."/>
            <person name="Guerrero F.D."/>
            <person name="Moolhuijzen P."/>
            <person name="Goolsby J.A."/>
            <person name="Tidwell J."/>
            <person name="Bellgard S.E."/>
            <person name="Bellgard M.I."/>
        </authorList>
    </citation>
    <scope>NUCLEOTIDE SEQUENCE</scope>
    <source>
        <tissue evidence="1">Shoot tissue taken approximately 20 cm above the soil surface</tissue>
    </source>
</reference>
<name>A0A0A9HJK1_ARUDO</name>
<protein>
    <submittedName>
        <fullName evidence="1">Uncharacterized protein</fullName>
    </submittedName>
</protein>
<organism evidence="1">
    <name type="scientific">Arundo donax</name>
    <name type="common">Giant reed</name>
    <name type="synonym">Donax arundinaceus</name>
    <dbReference type="NCBI Taxonomy" id="35708"/>
    <lineage>
        <taxon>Eukaryota</taxon>
        <taxon>Viridiplantae</taxon>
        <taxon>Streptophyta</taxon>
        <taxon>Embryophyta</taxon>
        <taxon>Tracheophyta</taxon>
        <taxon>Spermatophyta</taxon>
        <taxon>Magnoliopsida</taxon>
        <taxon>Liliopsida</taxon>
        <taxon>Poales</taxon>
        <taxon>Poaceae</taxon>
        <taxon>PACMAD clade</taxon>
        <taxon>Arundinoideae</taxon>
        <taxon>Arundineae</taxon>
        <taxon>Arundo</taxon>
    </lineage>
</organism>
<dbReference type="AlphaFoldDB" id="A0A0A9HJK1"/>
<reference evidence="1" key="1">
    <citation type="submission" date="2014-09" db="EMBL/GenBank/DDBJ databases">
        <authorList>
            <person name="Magalhaes I.L.F."/>
            <person name="Oliveira U."/>
            <person name="Santos F.R."/>
            <person name="Vidigal T.H.D.A."/>
            <person name="Brescovit A.D."/>
            <person name="Santos A.J."/>
        </authorList>
    </citation>
    <scope>NUCLEOTIDE SEQUENCE</scope>
    <source>
        <tissue evidence="1">Shoot tissue taken approximately 20 cm above the soil surface</tissue>
    </source>
</reference>
<accession>A0A0A9HJK1</accession>
<sequence length="35" mass="3918">MANSKLVAYNKQAHTSFFFFPSFPPLSPAAFLVLK</sequence>
<dbReference type="EMBL" id="GBRH01164843">
    <property type="protein sequence ID" value="JAE33053.1"/>
    <property type="molecule type" value="Transcribed_RNA"/>
</dbReference>
<evidence type="ECO:0000313" key="1">
    <source>
        <dbReference type="EMBL" id="JAE33053.1"/>
    </source>
</evidence>